<feature type="transmembrane region" description="Helical" evidence="7">
    <location>
        <begin position="38"/>
        <end position="58"/>
    </location>
</feature>
<feature type="compositionally biased region" description="Basic and acidic residues" evidence="6">
    <location>
        <begin position="334"/>
        <end position="345"/>
    </location>
</feature>
<evidence type="ECO:0000259" key="8">
    <source>
        <dbReference type="Pfam" id="PF20684"/>
    </source>
</evidence>
<evidence type="ECO:0000256" key="6">
    <source>
        <dbReference type="SAM" id="MobiDB-lite"/>
    </source>
</evidence>
<dbReference type="PANTHER" id="PTHR33048">
    <property type="entry name" value="PTH11-LIKE INTEGRAL MEMBRANE PROTEIN (AFU_ORTHOLOGUE AFUA_5G11245)"/>
    <property type="match status" value="1"/>
</dbReference>
<comment type="subcellular location">
    <subcellularLocation>
        <location evidence="1">Membrane</location>
        <topology evidence="1">Multi-pass membrane protein</topology>
    </subcellularLocation>
</comment>
<organism evidence="9 10">
    <name type="scientific">Meristemomyces frigidus</name>
    <dbReference type="NCBI Taxonomy" id="1508187"/>
    <lineage>
        <taxon>Eukaryota</taxon>
        <taxon>Fungi</taxon>
        <taxon>Dikarya</taxon>
        <taxon>Ascomycota</taxon>
        <taxon>Pezizomycotina</taxon>
        <taxon>Dothideomycetes</taxon>
        <taxon>Dothideomycetidae</taxon>
        <taxon>Mycosphaerellales</taxon>
        <taxon>Teratosphaeriaceae</taxon>
        <taxon>Meristemomyces</taxon>
    </lineage>
</organism>
<name>A0AAN7YMI9_9PEZI</name>
<feature type="transmembrane region" description="Helical" evidence="7">
    <location>
        <begin position="70"/>
        <end position="93"/>
    </location>
</feature>
<protein>
    <recommendedName>
        <fullName evidence="8">Rhodopsin domain-containing protein</fullName>
    </recommendedName>
</protein>
<keyword evidence="3 7" id="KW-1133">Transmembrane helix</keyword>
<dbReference type="EMBL" id="JAVRRL010000007">
    <property type="protein sequence ID" value="KAK5116780.1"/>
    <property type="molecule type" value="Genomic_DNA"/>
</dbReference>
<sequence length="375" mass="41675">MASPTNSEAIQAALSKPGYLPAAVTADFLEQSRDHATVIAILFVGTLVLVIMALRCCARVFVTKHFGLDDWLAVLTLIPYIAFIALSIILIHLGSGRHFTYIEYILDNDTINLTETLDFAAHLIYTTALLVCRLSGLAFYSRITRRHGTLTWSIRAAAVFMVAGYLPQLFLIVFHCLPVTSLWPYAFQPEVNNYTCISWGEVYVTNSTISLVCDLILFTIPATIIHILRVSLKDKLKLVCVVMPGLLVIAISVVRMYLVIDSQWVTDESWAYDPFLGVEVAEVGTTLIALSIPALKPFFGSVFAFLDRNKGEDQSSPRKHRTIGTSLAHRERVDPNADVTTRELDEWSSGSVRAMTMQSTGSTELLPQQRERNDG</sequence>
<comment type="caution">
    <text evidence="9">The sequence shown here is derived from an EMBL/GenBank/DDBJ whole genome shotgun (WGS) entry which is preliminary data.</text>
</comment>
<dbReference type="PANTHER" id="PTHR33048:SF47">
    <property type="entry name" value="INTEGRAL MEMBRANE PROTEIN-RELATED"/>
    <property type="match status" value="1"/>
</dbReference>
<feature type="region of interest" description="Disordered" evidence="6">
    <location>
        <begin position="334"/>
        <end position="375"/>
    </location>
</feature>
<dbReference type="Proteomes" id="UP001310890">
    <property type="component" value="Unassembled WGS sequence"/>
</dbReference>
<feature type="compositionally biased region" description="Polar residues" evidence="6">
    <location>
        <begin position="348"/>
        <end position="366"/>
    </location>
</feature>
<evidence type="ECO:0000313" key="10">
    <source>
        <dbReference type="Proteomes" id="UP001310890"/>
    </source>
</evidence>
<feature type="transmembrane region" description="Helical" evidence="7">
    <location>
        <begin position="152"/>
        <end position="174"/>
    </location>
</feature>
<evidence type="ECO:0000256" key="3">
    <source>
        <dbReference type="ARBA" id="ARBA00022989"/>
    </source>
</evidence>
<gene>
    <name evidence="9" type="ORF">LTR62_007454</name>
</gene>
<feature type="transmembrane region" description="Helical" evidence="7">
    <location>
        <begin position="240"/>
        <end position="260"/>
    </location>
</feature>
<keyword evidence="4 7" id="KW-0472">Membrane</keyword>
<evidence type="ECO:0000256" key="4">
    <source>
        <dbReference type="ARBA" id="ARBA00023136"/>
    </source>
</evidence>
<feature type="transmembrane region" description="Helical" evidence="7">
    <location>
        <begin position="119"/>
        <end position="140"/>
    </location>
</feature>
<proteinExistence type="inferred from homology"/>
<reference evidence="9" key="1">
    <citation type="submission" date="2023-08" db="EMBL/GenBank/DDBJ databases">
        <title>Black Yeasts Isolated from many extreme environments.</title>
        <authorList>
            <person name="Coleine C."/>
            <person name="Stajich J.E."/>
            <person name="Selbmann L."/>
        </authorList>
    </citation>
    <scope>NUCLEOTIDE SEQUENCE</scope>
    <source>
        <strain evidence="9">CCFEE 5401</strain>
    </source>
</reference>
<evidence type="ECO:0000256" key="1">
    <source>
        <dbReference type="ARBA" id="ARBA00004141"/>
    </source>
</evidence>
<evidence type="ECO:0000313" key="9">
    <source>
        <dbReference type="EMBL" id="KAK5116780.1"/>
    </source>
</evidence>
<dbReference type="GO" id="GO:0016020">
    <property type="term" value="C:membrane"/>
    <property type="evidence" value="ECO:0007669"/>
    <property type="project" value="UniProtKB-SubCell"/>
</dbReference>
<dbReference type="InterPro" id="IPR049326">
    <property type="entry name" value="Rhodopsin_dom_fungi"/>
</dbReference>
<keyword evidence="2 7" id="KW-0812">Transmembrane</keyword>
<dbReference type="Pfam" id="PF20684">
    <property type="entry name" value="Fung_rhodopsin"/>
    <property type="match status" value="1"/>
</dbReference>
<evidence type="ECO:0000256" key="5">
    <source>
        <dbReference type="ARBA" id="ARBA00038359"/>
    </source>
</evidence>
<feature type="transmembrane region" description="Helical" evidence="7">
    <location>
        <begin position="208"/>
        <end position="228"/>
    </location>
</feature>
<comment type="similarity">
    <text evidence="5">Belongs to the SAT4 family.</text>
</comment>
<accession>A0AAN7YMI9</accession>
<dbReference type="InterPro" id="IPR052337">
    <property type="entry name" value="SAT4-like"/>
</dbReference>
<feature type="domain" description="Rhodopsin" evidence="8">
    <location>
        <begin position="54"/>
        <end position="299"/>
    </location>
</feature>
<feature type="transmembrane region" description="Helical" evidence="7">
    <location>
        <begin position="280"/>
        <end position="306"/>
    </location>
</feature>
<evidence type="ECO:0000256" key="7">
    <source>
        <dbReference type="SAM" id="Phobius"/>
    </source>
</evidence>
<evidence type="ECO:0000256" key="2">
    <source>
        <dbReference type="ARBA" id="ARBA00022692"/>
    </source>
</evidence>
<dbReference type="AlphaFoldDB" id="A0AAN7YMI9"/>